<reference evidence="5 6" key="1">
    <citation type="journal article" date="2021" name="Elife">
        <title>Chloroplast acquisition without the gene transfer in kleptoplastic sea slugs, Plakobranchus ocellatus.</title>
        <authorList>
            <person name="Maeda T."/>
            <person name="Takahashi S."/>
            <person name="Yoshida T."/>
            <person name="Shimamura S."/>
            <person name="Takaki Y."/>
            <person name="Nagai Y."/>
            <person name="Toyoda A."/>
            <person name="Suzuki Y."/>
            <person name="Arimoto A."/>
            <person name="Ishii H."/>
            <person name="Satoh N."/>
            <person name="Nishiyama T."/>
            <person name="Hasebe M."/>
            <person name="Maruyama T."/>
            <person name="Minagawa J."/>
            <person name="Obokata J."/>
            <person name="Shigenobu S."/>
        </authorList>
    </citation>
    <scope>NUCLEOTIDE SEQUENCE [LARGE SCALE GENOMIC DNA]</scope>
</reference>
<proteinExistence type="predicted"/>
<evidence type="ECO:0000313" key="6">
    <source>
        <dbReference type="Proteomes" id="UP000735302"/>
    </source>
</evidence>
<dbReference type="Proteomes" id="UP000735302">
    <property type="component" value="Unassembled WGS sequence"/>
</dbReference>
<keyword evidence="6" id="KW-1185">Reference proteome</keyword>
<dbReference type="InterPro" id="IPR051223">
    <property type="entry name" value="Polycystin"/>
</dbReference>
<feature type="transmembrane region" description="Helical" evidence="3">
    <location>
        <begin position="357"/>
        <end position="380"/>
    </location>
</feature>
<organism evidence="5 6">
    <name type="scientific">Plakobranchus ocellatus</name>
    <dbReference type="NCBI Taxonomy" id="259542"/>
    <lineage>
        <taxon>Eukaryota</taxon>
        <taxon>Metazoa</taxon>
        <taxon>Spiralia</taxon>
        <taxon>Lophotrochozoa</taxon>
        <taxon>Mollusca</taxon>
        <taxon>Gastropoda</taxon>
        <taxon>Heterobranchia</taxon>
        <taxon>Euthyneura</taxon>
        <taxon>Panpulmonata</taxon>
        <taxon>Sacoglossa</taxon>
        <taxon>Placobranchoidea</taxon>
        <taxon>Plakobranchidae</taxon>
        <taxon>Plakobranchus</taxon>
    </lineage>
</organism>
<keyword evidence="3" id="KW-0812">Transmembrane</keyword>
<feature type="compositionally biased region" description="Basic and acidic residues" evidence="2">
    <location>
        <begin position="939"/>
        <end position="948"/>
    </location>
</feature>
<dbReference type="PROSITE" id="PS50095">
    <property type="entry name" value="PLAT"/>
    <property type="match status" value="1"/>
</dbReference>
<dbReference type="AlphaFoldDB" id="A0AAV4CKW4"/>
<keyword evidence="3" id="KW-1133">Transmembrane helix</keyword>
<feature type="compositionally biased region" description="Basic and acidic residues" evidence="2">
    <location>
        <begin position="573"/>
        <end position="593"/>
    </location>
</feature>
<dbReference type="InterPro" id="IPR001024">
    <property type="entry name" value="PLAT/LH2_dom"/>
</dbReference>
<dbReference type="InterPro" id="IPR036392">
    <property type="entry name" value="PLAT/LH2_dom_sf"/>
</dbReference>
<comment type="caution">
    <text evidence="1">Lacks conserved residue(s) required for the propagation of feature annotation.</text>
</comment>
<feature type="region of interest" description="Disordered" evidence="2">
    <location>
        <begin position="929"/>
        <end position="948"/>
    </location>
</feature>
<dbReference type="SUPFAM" id="SSF49723">
    <property type="entry name" value="Lipase/lipooxygenase domain (PLAT/LH2 domain)"/>
    <property type="match status" value="1"/>
</dbReference>
<evidence type="ECO:0000256" key="2">
    <source>
        <dbReference type="SAM" id="MobiDB-lite"/>
    </source>
</evidence>
<evidence type="ECO:0000256" key="3">
    <source>
        <dbReference type="SAM" id="Phobius"/>
    </source>
</evidence>
<dbReference type="Gene3D" id="2.60.60.20">
    <property type="entry name" value="PLAT/LH2 domain"/>
    <property type="match status" value="1"/>
</dbReference>
<evidence type="ECO:0000256" key="1">
    <source>
        <dbReference type="PROSITE-ProRule" id="PRU00152"/>
    </source>
</evidence>
<gene>
    <name evidence="5" type="ORF">PoB_005904500</name>
</gene>
<feature type="transmembrane region" description="Helical" evidence="3">
    <location>
        <begin position="111"/>
        <end position="131"/>
    </location>
</feature>
<accession>A0AAV4CKW4</accession>
<name>A0AAV4CKW4_9GAST</name>
<sequence length="959" mass="108381">MGEEMRGGVREQRPLKLTSYRNFREKMWPILAVVDLEKMNVSAFMFRTSCRYFLGFEWRRDDRCQSIPVDKVGVVKCHCYVDAPYTVRIYGYDGYKTFLAGLKDYPSTSTIPATFVLIVDIIVIFYCYWAYFQDIQEKDCSQIHVVKDMYKPQSPEQYLVCICTGALPGSGTNKRVSFLLVGETGSLQTVTPEGRFCFSTGSEIWFLLSSDLEIGHILGLTVNYDRNVCGTALYPWFLRRVIVYSKRFNYVIKYDANRTLGFHLPSLVLPSLPYKNELGDEISLRFWRIMKTYHLLASVMFHVPGKGVSKFLCAIASLTAVMASAAIGIEVFGAPTKALYEQQLRVYIGNAAFIDRFLYLSGITCCLSLFIKILYTLIYYKPIGLVWYSKPQYRHDGKRDSQVIKTETETWLTNKKPLPYEPEIHPYWLLRRMYFPYRESALFTSKEERSDVDGVYAVSPGADRESGIIHFGTKHILETPRISIDSTEASFARHSIQKEDDGTFSMIEPISLRSSLGTASEASKSPKGSVVKSEIATDGMLKTPAEPKETTIEQPVKGKAKSKLLQGVSEVVGEDRNKNRDDSGLDDSGHENYQRNCASSQSNVSCSVSRFIHLPRRVKNTSKRLTLNSESSKKDVAGRENLDSEQSDICQSRSSLRSVSEVNFVDADEQGISNVALCPLSPYNMTPSRLTQPYVSSFRFSRGVSYFDKLMKNQYRRSDKEFLHERSTDVRNSPDSNYSLSDLTADRDHLRCLKAASKSVGVDEDACLGTDTCSDTNTFSDVSHGWSETNSDTFKTGFIYGGKRKHDAKGTRCPLSVAAVGKCLIHSFCCIFRFILLIASCMSRRTKNRKENSLAGIRLDELCTPPNLNRTPQEASYSLRRIGNSRQEGQGQNYCGNWTTDSDTNYSARDQVENREKILKGSSVDETDIFGRTPLSGSRSREGHYKSPTERAVCKMTYT</sequence>
<feature type="region of interest" description="Disordered" evidence="2">
    <location>
        <begin position="515"/>
        <end position="599"/>
    </location>
</feature>
<feature type="domain" description="PLAT" evidence="4">
    <location>
        <begin position="156"/>
        <end position="274"/>
    </location>
</feature>
<dbReference type="PANTHER" id="PTHR10877:SF183">
    <property type="entry name" value="AT14535P-RELATED"/>
    <property type="match status" value="1"/>
</dbReference>
<protein>
    <recommendedName>
        <fullName evidence="4">PLAT domain-containing protein</fullName>
    </recommendedName>
</protein>
<evidence type="ECO:0000259" key="4">
    <source>
        <dbReference type="PROSITE" id="PS50095"/>
    </source>
</evidence>
<feature type="compositionally biased region" description="Basic and acidic residues" evidence="2">
    <location>
        <begin position="631"/>
        <end position="642"/>
    </location>
</feature>
<keyword evidence="3" id="KW-0472">Membrane</keyword>
<dbReference type="PANTHER" id="PTHR10877">
    <property type="entry name" value="POLYCYSTIN FAMILY MEMBER"/>
    <property type="match status" value="1"/>
</dbReference>
<dbReference type="EMBL" id="BLXT01006630">
    <property type="protein sequence ID" value="GFO32540.1"/>
    <property type="molecule type" value="Genomic_DNA"/>
</dbReference>
<comment type="caution">
    <text evidence="5">The sequence shown here is derived from an EMBL/GenBank/DDBJ whole genome shotgun (WGS) entry which is preliminary data.</text>
</comment>
<feature type="region of interest" description="Disordered" evidence="2">
    <location>
        <begin position="623"/>
        <end position="650"/>
    </location>
</feature>
<evidence type="ECO:0000313" key="5">
    <source>
        <dbReference type="EMBL" id="GFO32540.1"/>
    </source>
</evidence>